<dbReference type="Proteomes" id="UP000242699">
    <property type="component" value="Unassembled WGS sequence"/>
</dbReference>
<protein>
    <submittedName>
        <fullName evidence="1">Uncharacterized protein</fullName>
    </submittedName>
</protein>
<name>A0A2T2WM46_9FIRM</name>
<gene>
    <name evidence="1" type="ORF">C7B43_20185</name>
</gene>
<evidence type="ECO:0000313" key="2">
    <source>
        <dbReference type="Proteomes" id="UP000242699"/>
    </source>
</evidence>
<accession>A0A2T2WM46</accession>
<dbReference type="AlphaFoldDB" id="A0A2T2WM46"/>
<organism evidence="1 2">
    <name type="scientific">Sulfobacillus benefaciens</name>
    <dbReference type="NCBI Taxonomy" id="453960"/>
    <lineage>
        <taxon>Bacteria</taxon>
        <taxon>Bacillati</taxon>
        <taxon>Bacillota</taxon>
        <taxon>Clostridia</taxon>
        <taxon>Eubacteriales</taxon>
        <taxon>Clostridiales Family XVII. Incertae Sedis</taxon>
        <taxon>Sulfobacillus</taxon>
    </lineage>
</organism>
<proteinExistence type="predicted"/>
<comment type="caution">
    <text evidence="1">The sequence shown here is derived from an EMBL/GenBank/DDBJ whole genome shotgun (WGS) entry which is preliminary data.</text>
</comment>
<dbReference type="EMBL" id="PXYT01000095">
    <property type="protein sequence ID" value="PSR23314.1"/>
    <property type="molecule type" value="Genomic_DNA"/>
</dbReference>
<reference evidence="1 2" key="1">
    <citation type="journal article" date="2014" name="BMC Genomics">
        <title>Comparison of environmental and isolate Sulfobacillus genomes reveals diverse carbon, sulfur, nitrogen, and hydrogen metabolisms.</title>
        <authorList>
            <person name="Justice N.B."/>
            <person name="Norman A."/>
            <person name="Brown C.T."/>
            <person name="Singh A."/>
            <person name="Thomas B.C."/>
            <person name="Banfield J.F."/>
        </authorList>
    </citation>
    <scope>NUCLEOTIDE SEQUENCE [LARGE SCALE GENOMIC DNA]</scope>
    <source>
        <strain evidence="1">AMDSBA1</strain>
    </source>
</reference>
<evidence type="ECO:0000313" key="1">
    <source>
        <dbReference type="EMBL" id="PSR23314.1"/>
    </source>
</evidence>
<sequence>MNAQIFAQAAPETPSVLPKKCAGNICLTAEDLTEILNQRYDTTLSQLRLGLIPGGCEDWEELEGEPDAVRGCDFVGVGEAE</sequence>